<dbReference type="EMBL" id="BAABCW010000010">
    <property type="protein sequence ID" value="GAA3510670.1"/>
    <property type="molecule type" value="Genomic_DNA"/>
</dbReference>
<evidence type="ECO:0000313" key="1">
    <source>
        <dbReference type="EMBL" id="GAA3510670.1"/>
    </source>
</evidence>
<keyword evidence="2" id="KW-1185">Reference proteome</keyword>
<comment type="caution">
    <text evidence="1">The sequence shown here is derived from an EMBL/GenBank/DDBJ whole genome shotgun (WGS) entry which is preliminary data.</text>
</comment>
<reference evidence="2" key="1">
    <citation type="journal article" date="2019" name="Int. J. Syst. Evol. Microbiol.">
        <title>The Global Catalogue of Microorganisms (GCM) 10K type strain sequencing project: providing services to taxonomists for standard genome sequencing and annotation.</title>
        <authorList>
            <consortium name="The Broad Institute Genomics Platform"/>
            <consortium name="The Broad Institute Genome Sequencing Center for Infectious Disease"/>
            <person name="Wu L."/>
            <person name="Ma J."/>
        </authorList>
    </citation>
    <scope>NUCLEOTIDE SEQUENCE [LARGE SCALE GENOMIC DNA]</scope>
    <source>
        <strain evidence="2">JCM 17106</strain>
    </source>
</reference>
<dbReference type="Proteomes" id="UP001500459">
    <property type="component" value="Unassembled WGS sequence"/>
</dbReference>
<accession>A0ABP6UKR5</accession>
<protein>
    <submittedName>
        <fullName evidence="1">Uncharacterized protein</fullName>
    </submittedName>
</protein>
<gene>
    <name evidence="1" type="ORF">GCM10022393_25290</name>
</gene>
<sequence>MKQSKTSWNYAWGLITSKDIDPTCESGHMNAVTSTTNIGYILISAATLGIVVPQTVSWECAPIDIPIESL</sequence>
<evidence type="ECO:0000313" key="2">
    <source>
        <dbReference type="Proteomes" id="UP001500459"/>
    </source>
</evidence>
<organism evidence="1 2">
    <name type="scientific">Aquimarina addita</name>
    <dbReference type="NCBI Taxonomy" id="870485"/>
    <lineage>
        <taxon>Bacteria</taxon>
        <taxon>Pseudomonadati</taxon>
        <taxon>Bacteroidota</taxon>
        <taxon>Flavobacteriia</taxon>
        <taxon>Flavobacteriales</taxon>
        <taxon>Flavobacteriaceae</taxon>
        <taxon>Aquimarina</taxon>
    </lineage>
</organism>
<proteinExistence type="predicted"/>
<name>A0ABP6UKR5_9FLAO</name>